<evidence type="ECO:0000313" key="2">
    <source>
        <dbReference type="EMBL" id="KLO11014.1"/>
    </source>
</evidence>
<dbReference type="InParanoid" id="A0A0H2RGQ4"/>
<organism evidence="2 3">
    <name type="scientific">Schizopora paradoxa</name>
    <dbReference type="NCBI Taxonomy" id="27342"/>
    <lineage>
        <taxon>Eukaryota</taxon>
        <taxon>Fungi</taxon>
        <taxon>Dikarya</taxon>
        <taxon>Basidiomycota</taxon>
        <taxon>Agaricomycotina</taxon>
        <taxon>Agaricomycetes</taxon>
        <taxon>Hymenochaetales</taxon>
        <taxon>Schizoporaceae</taxon>
        <taxon>Schizopora</taxon>
    </lineage>
</organism>
<feature type="region of interest" description="Disordered" evidence="1">
    <location>
        <begin position="1"/>
        <end position="23"/>
    </location>
</feature>
<dbReference type="OrthoDB" id="4062651at2759"/>
<dbReference type="Proteomes" id="UP000053477">
    <property type="component" value="Unassembled WGS sequence"/>
</dbReference>
<accession>A0A0H2RGQ4</accession>
<evidence type="ECO:0000256" key="1">
    <source>
        <dbReference type="SAM" id="MobiDB-lite"/>
    </source>
</evidence>
<protein>
    <recommendedName>
        <fullName evidence="4">Serine-threonine/tyrosine-protein kinase catalytic domain-containing protein</fullName>
    </recommendedName>
</protein>
<keyword evidence="3" id="KW-1185">Reference proteome</keyword>
<dbReference type="Gene3D" id="1.10.510.10">
    <property type="entry name" value="Transferase(Phosphotransferase) domain 1"/>
    <property type="match status" value="1"/>
</dbReference>
<sequence>MRAGDRPKRPKKKSPAFKNGPDDKLWGLIERCWAPSPSARPDIFQVIKELDEMWPELKPELSGGSVDGMSDGETEMFFDAPEKFSDASDTFYNALEILDQVSDGGSELSL</sequence>
<dbReference type="EMBL" id="KQ086011">
    <property type="protein sequence ID" value="KLO11014.1"/>
    <property type="molecule type" value="Genomic_DNA"/>
</dbReference>
<proteinExistence type="predicted"/>
<reference evidence="2 3" key="1">
    <citation type="submission" date="2015-04" db="EMBL/GenBank/DDBJ databases">
        <title>Complete genome sequence of Schizopora paradoxa KUC8140, a cosmopolitan wood degrader in East Asia.</title>
        <authorList>
            <consortium name="DOE Joint Genome Institute"/>
            <person name="Min B."/>
            <person name="Park H."/>
            <person name="Jang Y."/>
            <person name="Kim J.-J."/>
            <person name="Kim K.H."/>
            <person name="Pangilinan J."/>
            <person name="Lipzen A."/>
            <person name="Riley R."/>
            <person name="Grigoriev I.V."/>
            <person name="Spatafora J.W."/>
            <person name="Choi I.-G."/>
        </authorList>
    </citation>
    <scope>NUCLEOTIDE SEQUENCE [LARGE SCALE GENOMIC DNA]</scope>
    <source>
        <strain evidence="2 3">KUC8140</strain>
    </source>
</reference>
<evidence type="ECO:0000313" key="3">
    <source>
        <dbReference type="Proteomes" id="UP000053477"/>
    </source>
</evidence>
<dbReference type="AlphaFoldDB" id="A0A0H2RGQ4"/>
<evidence type="ECO:0008006" key="4">
    <source>
        <dbReference type="Google" id="ProtNLM"/>
    </source>
</evidence>
<gene>
    <name evidence="2" type="ORF">SCHPADRAFT_942412</name>
</gene>
<name>A0A0H2RGQ4_9AGAM</name>